<evidence type="ECO:0000259" key="2">
    <source>
        <dbReference type="Pfam" id="PF00961"/>
    </source>
</evidence>
<evidence type="ECO:0000313" key="3">
    <source>
        <dbReference type="EMBL" id="CDL73336.1"/>
    </source>
</evidence>
<accession>W1IB94</accession>
<feature type="domain" description="Homing endonuclease LAGLIDADG" evidence="2">
    <location>
        <begin position="190"/>
        <end position="288"/>
    </location>
</feature>
<dbReference type="InterPro" id="IPR000568">
    <property type="entry name" value="ATP_synth_F0_asu"/>
</dbReference>
<proteinExistence type="predicted"/>
<protein>
    <submittedName>
        <fullName evidence="3">LAGLIDADG endonuclease n1 TaxGibberella zeae PH-1 RepIDA5J075_GIBZE</fullName>
    </submittedName>
</protein>
<keyword evidence="1" id="KW-0472">Membrane</keyword>
<evidence type="ECO:0000256" key="1">
    <source>
        <dbReference type="SAM" id="Phobius"/>
    </source>
</evidence>
<sequence length="479" mass="55089">MFSIEKQNLFFAQAKEIRSPLDQFEIRDILNLEVLGGNLHLSLTNIGLYLTIGALIILVLSIVSTNYNKLVSNNWSIAQESLYVTIHNIVTNQINPKNGQIYFPFIYTLFIFILINNLMGMVNRSLYILSLFISNMFEVSGLHSKPIFQVQSYSSLNSDSQPDTQINISKDSPRYSFNNKNTFYLNPDYLTGFVDGEGCFSLSIFKKDRSLTGWQVKPIFSISLHNKDIKLLEAIQRTFKTGKIYKHGVDSMQYRVSSLKNLQIITDHFDSYPLISQKRADYLLFKQAIAIIKNKEHLSLKGILKLVGIKASLNWGLSDKFKESFPTAKAVVRPSVRYNTLNVKIKNLNWIRGFIDAEGSFQVITQNNRNVSLRFSLTQHIKDEELLKDITTYLNCGRYYKSPGRDEGQYLVTIFSDINDKLIPFLNEYPLLGIKQYDYLDFAQIAELIKSKAHLTDEGLEKIKLIQSNMNRKRITIEE</sequence>
<dbReference type="GO" id="GO:0004519">
    <property type="term" value="F:endonuclease activity"/>
    <property type="evidence" value="ECO:0007669"/>
    <property type="project" value="UniProtKB-KW"/>
</dbReference>
<keyword evidence="3" id="KW-0378">Hydrolase</keyword>
<dbReference type="EMBL" id="CBMF010001392">
    <property type="protein sequence ID" value="CDL73336.1"/>
    <property type="molecule type" value="Genomic_DNA"/>
</dbReference>
<feature type="domain" description="Homing endonuclease LAGLIDADG" evidence="2">
    <location>
        <begin position="352"/>
        <end position="445"/>
    </location>
</feature>
<dbReference type="PANTHER" id="PTHR36181">
    <property type="entry name" value="INTRON-ENCODED ENDONUCLEASE AI3-RELATED"/>
    <property type="match status" value="1"/>
</dbReference>
<keyword evidence="3" id="KW-0540">Nuclease</keyword>
<dbReference type="Pfam" id="PF00119">
    <property type="entry name" value="ATP-synt_A"/>
    <property type="match status" value="1"/>
</dbReference>
<dbReference type="Pfam" id="PF00961">
    <property type="entry name" value="LAGLIDADG_1"/>
    <property type="match status" value="2"/>
</dbReference>
<feature type="transmembrane region" description="Helical" evidence="1">
    <location>
        <begin position="46"/>
        <end position="67"/>
    </location>
</feature>
<dbReference type="InterPro" id="IPR004860">
    <property type="entry name" value="LAGLIDADG_dom"/>
</dbReference>
<organism evidence="3">
    <name type="scientific">Fusarium pseudograminearum CS5834</name>
    <dbReference type="NCBI Taxonomy" id="1318459"/>
    <lineage>
        <taxon>Eukaryota</taxon>
        <taxon>Fungi</taxon>
        <taxon>Dikarya</taxon>
        <taxon>Ascomycota</taxon>
        <taxon>Pezizomycotina</taxon>
        <taxon>Sordariomycetes</taxon>
        <taxon>Hypocreomycetidae</taxon>
        <taxon>Hypocreales</taxon>
        <taxon>Nectriaceae</taxon>
        <taxon>Fusarium</taxon>
    </lineage>
</organism>
<keyword evidence="1" id="KW-0812">Transmembrane</keyword>
<name>W1IB94_FUSPS</name>
<feature type="transmembrane region" description="Helical" evidence="1">
    <location>
        <begin position="101"/>
        <end position="119"/>
    </location>
</feature>
<gene>
    <name evidence="3" type="ORF">BN849_0126800</name>
</gene>
<dbReference type="GO" id="GO:0045259">
    <property type="term" value="C:proton-transporting ATP synthase complex"/>
    <property type="evidence" value="ECO:0007669"/>
    <property type="project" value="InterPro"/>
</dbReference>
<keyword evidence="3" id="KW-0255">Endonuclease</keyword>
<dbReference type="GO" id="GO:0015078">
    <property type="term" value="F:proton transmembrane transporter activity"/>
    <property type="evidence" value="ECO:0007669"/>
    <property type="project" value="InterPro"/>
</dbReference>
<reference evidence="3" key="1">
    <citation type="submission" date="2013-05" db="EMBL/GenBank/DDBJ databases">
        <title>Draft genome sequences of six wheat associated Fusarium spp. isolates.</title>
        <authorList>
            <person name="Moolhuijzen P.M."/>
            <person name="Manners J.M."/>
            <person name="Wilcox S."/>
            <person name="Bellgard M.I."/>
            <person name="Gardiner D.M."/>
        </authorList>
    </citation>
    <scope>NUCLEOTIDE SEQUENCE</scope>
    <source>
        <strain evidence="3">CS5834</strain>
    </source>
</reference>
<dbReference type="EMBL" id="HG317738">
    <property type="protein sequence ID" value="CDX48274.1"/>
    <property type="molecule type" value="Genomic_DNA"/>
</dbReference>
<keyword evidence="1" id="KW-1133">Transmembrane helix</keyword>
<dbReference type="InterPro" id="IPR027434">
    <property type="entry name" value="Homing_endonucl"/>
</dbReference>
<dbReference type="FunFam" id="3.10.28.10:FF:000010">
    <property type="entry name" value="LAGLIDADG homing endonuclease I-LtrII"/>
    <property type="match status" value="1"/>
</dbReference>
<dbReference type="SUPFAM" id="SSF55608">
    <property type="entry name" value="Homing endonucleases"/>
    <property type="match status" value="2"/>
</dbReference>
<dbReference type="InterPro" id="IPR051289">
    <property type="entry name" value="LAGLIDADG_Endonuclease"/>
</dbReference>
<dbReference type="GO" id="GO:0005739">
    <property type="term" value="C:mitochondrion"/>
    <property type="evidence" value="ECO:0007669"/>
    <property type="project" value="UniProtKB-ARBA"/>
</dbReference>
<dbReference type="AlphaFoldDB" id="W1IB94"/>
<dbReference type="Gene3D" id="3.10.28.10">
    <property type="entry name" value="Homing endonucleases"/>
    <property type="match status" value="2"/>
</dbReference>
<dbReference type="GO" id="GO:0015986">
    <property type="term" value="P:proton motive force-driven ATP synthesis"/>
    <property type="evidence" value="ECO:0007669"/>
    <property type="project" value="InterPro"/>
</dbReference>
<dbReference type="PANTHER" id="PTHR36181:SF4">
    <property type="entry name" value="LAGLIDADG ENDONUCLEASE"/>
    <property type="match status" value="1"/>
</dbReference>